<protein>
    <recommendedName>
        <fullName evidence="3">Cyclin N-terminal domain-containing protein</fullName>
    </recommendedName>
</protein>
<evidence type="ECO:0000313" key="1">
    <source>
        <dbReference type="EMBL" id="KAF4313938.1"/>
    </source>
</evidence>
<evidence type="ECO:0000313" key="2">
    <source>
        <dbReference type="Proteomes" id="UP000572817"/>
    </source>
</evidence>
<dbReference type="AlphaFoldDB" id="A0A8H4JAD0"/>
<evidence type="ECO:0008006" key="3">
    <source>
        <dbReference type="Google" id="ProtNLM"/>
    </source>
</evidence>
<sequence>MHRKEPDAAPLTFPSPTYDALRSGLVRTELILLRVLKFELRIPTPFDFLPGYISQVMRDFDIGDTSTDAAHGFDRRSKEKKEAAKITDIMDTGIAKACKTKALFACKSYQLANYFPAKTIAAGCVYIVLKNRGLLLEVHAGTWLKEKIGRSIEMEDFEEAISILGQD</sequence>
<dbReference type="EMBL" id="WWBZ02000001">
    <property type="protein sequence ID" value="KAF4313938.1"/>
    <property type="molecule type" value="Genomic_DNA"/>
</dbReference>
<reference evidence="1" key="1">
    <citation type="submission" date="2020-04" db="EMBL/GenBank/DDBJ databases">
        <title>Genome Assembly and Annotation of Botryosphaeria dothidea sdau 11-99, a Latent Pathogen of Apple Fruit Ring Rot in China.</title>
        <authorList>
            <person name="Yu C."/>
            <person name="Diao Y."/>
            <person name="Lu Q."/>
            <person name="Zhao J."/>
            <person name="Cui S."/>
            <person name="Peng C."/>
            <person name="He B."/>
            <person name="Liu H."/>
        </authorList>
    </citation>
    <scope>NUCLEOTIDE SEQUENCE [LARGE SCALE GENOMIC DNA]</scope>
    <source>
        <strain evidence="1">Sdau11-99</strain>
    </source>
</reference>
<proteinExistence type="predicted"/>
<dbReference type="OrthoDB" id="25002at2759"/>
<keyword evidence="2" id="KW-1185">Reference proteome</keyword>
<organism evidence="1 2">
    <name type="scientific">Botryosphaeria dothidea</name>
    <dbReference type="NCBI Taxonomy" id="55169"/>
    <lineage>
        <taxon>Eukaryota</taxon>
        <taxon>Fungi</taxon>
        <taxon>Dikarya</taxon>
        <taxon>Ascomycota</taxon>
        <taxon>Pezizomycotina</taxon>
        <taxon>Dothideomycetes</taxon>
        <taxon>Dothideomycetes incertae sedis</taxon>
        <taxon>Botryosphaeriales</taxon>
        <taxon>Botryosphaeriaceae</taxon>
        <taxon>Botryosphaeria</taxon>
    </lineage>
</organism>
<accession>A0A8H4JAD0</accession>
<dbReference type="Proteomes" id="UP000572817">
    <property type="component" value="Unassembled WGS sequence"/>
</dbReference>
<name>A0A8H4JAD0_9PEZI</name>
<comment type="caution">
    <text evidence="1">The sequence shown here is derived from an EMBL/GenBank/DDBJ whole genome shotgun (WGS) entry which is preliminary data.</text>
</comment>
<gene>
    <name evidence="1" type="ORF">GTA08_BOTSDO00512</name>
</gene>
<dbReference type="Gene3D" id="1.10.472.10">
    <property type="entry name" value="Cyclin-like"/>
    <property type="match status" value="1"/>
</dbReference>